<sequence>MGKRTSDPTGVVGCTEDCKGTAMVCMLNHTIVEFRPHRTWRGEFGFDWLRVNDELTPGQVPGHVTGEPPYKECILGSKKSGYTKATPNAAAYNDLKTEYHKLSVNSHRAAPKDEYFIPWLNLYAEDISNQIKNDYKTRNGGADLLVPPPFEAELRLIVNVQGDTKPKELEIVFPSEYFNIKYPAGSSTGTYIQNSPITIPATGVAFAPNSPGINHDLPDTIKVKCIKEFSTDQYIDVWAHHYQHTQAEIDQLEQENKQLNDTDIPALEQEKAALEAEAQTLQEQVTTQEAQVVTQQATVSQLEAEITALEAQCAAKKTIYQTIESQLQAFSLLSDEQKQATDNPDFQKLNLPGEREKDQAKVDQLKAEVAQLEQQIAQKKAQLEAPQKQLEDMQKQLEAKKTELEEKKNQIAAKQQEIEQKQEQATKNTEEMNKMQGRSLAGKLCVCANDAKHRKSMKVLLVNVKLNIDTAVPPSIFYESTGSLRPDEEKMLYNTLYQALIYPDTTTNIMFDRSADDKFKQPTPVSSNTFINSADEVARSTAGDFLNHLRTSFRNAHPAYSADDYWPVFFFGIDGEGMGGVGWVGRKSCSVFANGQNSMLNTPSHEILHNLGLYHTHIDYDSTYTTPVDVTTSASGPWSINRNAMKYVFNFGGWDTAHPDYRLNSGTTSVISYTQNGYSTYRWHWQIMRDHL</sequence>
<protein>
    <submittedName>
        <fullName evidence="3">Chromosome partition protein Smc</fullName>
    </submittedName>
</protein>
<name>A0A433SI17_9BURK</name>
<dbReference type="PANTHER" id="PTHR18937">
    <property type="entry name" value="STRUCTURAL MAINTENANCE OF CHROMOSOMES SMC FAMILY MEMBER"/>
    <property type="match status" value="1"/>
</dbReference>
<evidence type="ECO:0000256" key="1">
    <source>
        <dbReference type="SAM" id="Coils"/>
    </source>
</evidence>
<feature type="coiled-coil region" evidence="1">
    <location>
        <begin position="235"/>
        <end position="319"/>
    </location>
</feature>
<feature type="region of interest" description="Disordered" evidence="2">
    <location>
        <begin position="336"/>
        <end position="358"/>
    </location>
</feature>
<keyword evidence="1" id="KW-0175">Coiled coil</keyword>
<proteinExistence type="predicted"/>
<feature type="region of interest" description="Disordered" evidence="2">
    <location>
        <begin position="408"/>
        <end position="427"/>
    </location>
</feature>
<feature type="compositionally biased region" description="Basic and acidic residues" evidence="2">
    <location>
        <begin position="416"/>
        <end position="427"/>
    </location>
</feature>
<evidence type="ECO:0000313" key="3">
    <source>
        <dbReference type="EMBL" id="RUS68362.1"/>
    </source>
</evidence>
<evidence type="ECO:0000256" key="2">
    <source>
        <dbReference type="SAM" id="MobiDB-lite"/>
    </source>
</evidence>
<reference evidence="3 4" key="1">
    <citation type="submission" date="2018-01" db="EMBL/GenBank/DDBJ databases">
        <title>Saezia sanguinis gen. nov., sp. nov., in the order Burkholderiales isolated from human blood.</title>
        <authorList>
            <person name="Medina-Pascual M.J."/>
            <person name="Valdezate S."/>
            <person name="Monzon S."/>
            <person name="Cuesta I."/>
            <person name="Carrasco G."/>
            <person name="Villalon P."/>
            <person name="Saez-Nieto J.A."/>
        </authorList>
    </citation>
    <scope>NUCLEOTIDE SEQUENCE [LARGE SCALE GENOMIC DNA]</scope>
    <source>
        <strain evidence="3 4">CNM695-12</strain>
    </source>
</reference>
<dbReference type="Proteomes" id="UP000286947">
    <property type="component" value="Unassembled WGS sequence"/>
</dbReference>
<dbReference type="Gene3D" id="1.10.287.1490">
    <property type="match status" value="1"/>
</dbReference>
<dbReference type="SUPFAM" id="SSF55486">
    <property type="entry name" value="Metalloproteases ('zincins'), catalytic domain"/>
    <property type="match status" value="1"/>
</dbReference>
<accession>A0A433SI17</accession>
<evidence type="ECO:0000313" key="4">
    <source>
        <dbReference type="Proteomes" id="UP000286947"/>
    </source>
</evidence>
<gene>
    <name evidence="3" type="primary">smc_1</name>
    <name evidence="3" type="ORF">CUZ56_00853</name>
</gene>
<dbReference type="EMBL" id="PQSP01000001">
    <property type="protein sequence ID" value="RUS68362.1"/>
    <property type="molecule type" value="Genomic_DNA"/>
</dbReference>
<dbReference type="AlphaFoldDB" id="A0A433SI17"/>
<comment type="caution">
    <text evidence="3">The sequence shown here is derived from an EMBL/GenBank/DDBJ whole genome shotgun (WGS) entry which is preliminary data.</text>
</comment>
<keyword evidence="4" id="KW-1185">Reference proteome</keyword>
<organism evidence="3 4">
    <name type="scientific">Saezia sanguinis</name>
    <dbReference type="NCBI Taxonomy" id="1965230"/>
    <lineage>
        <taxon>Bacteria</taxon>
        <taxon>Pseudomonadati</taxon>
        <taxon>Pseudomonadota</taxon>
        <taxon>Betaproteobacteria</taxon>
        <taxon>Burkholderiales</taxon>
        <taxon>Saeziaceae</taxon>
        <taxon>Saezia</taxon>
    </lineage>
</organism>